<dbReference type="Proteomes" id="UP001215598">
    <property type="component" value="Unassembled WGS sequence"/>
</dbReference>
<dbReference type="AlphaFoldDB" id="A0AAD7MTU7"/>
<evidence type="ECO:0000313" key="2">
    <source>
        <dbReference type="Proteomes" id="UP001215598"/>
    </source>
</evidence>
<gene>
    <name evidence="1" type="ORF">B0H16DRAFT_1234859</name>
</gene>
<sequence length="102" mass="11540">DLDAAIADEQDHHVRHDPIDVIENRCPFHSEEAKTIFSSAVQEVQSAGIIPQYLGVAEAEWDGQPYGETETVKIGRKDVEIQLPFEIWWPRAVAWAQGLEIM</sequence>
<accession>A0AAD7MTU7</accession>
<name>A0AAD7MTU7_9AGAR</name>
<proteinExistence type="predicted"/>
<protein>
    <submittedName>
        <fullName evidence="1">Uncharacterized protein</fullName>
    </submittedName>
</protein>
<organism evidence="1 2">
    <name type="scientific">Mycena metata</name>
    <dbReference type="NCBI Taxonomy" id="1033252"/>
    <lineage>
        <taxon>Eukaryota</taxon>
        <taxon>Fungi</taxon>
        <taxon>Dikarya</taxon>
        <taxon>Basidiomycota</taxon>
        <taxon>Agaricomycotina</taxon>
        <taxon>Agaricomycetes</taxon>
        <taxon>Agaricomycetidae</taxon>
        <taxon>Agaricales</taxon>
        <taxon>Marasmiineae</taxon>
        <taxon>Mycenaceae</taxon>
        <taxon>Mycena</taxon>
    </lineage>
</organism>
<keyword evidence="2" id="KW-1185">Reference proteome</keyword>
<comment type="caution">
    <text evidence="1">The sequence shown here is derived from an EMBL/GenBank/DDBJ whole genome shotgun (WGS) entry which is preliminary data.</text>
</comment>
<feature type="non-terminal residue" evidence="1">
    <location>
        <position position="102"/>
    </location>
</feature>
<feature type="non-terminal residue" evidence="1">
    <location>
        <position position="1"/>
    </location>
</feature>
<evidence type="ECO:0000313" key="1">
    <source>
        <dbReference type="EMBL" id="KAJ7731740.1"/>
    </source>
</evidence>
<reference evidence="1" key="1">
    <citation type="submission" date="2023-03" db="EMBL/GenBank/DDBJ databases">
        <title>Massive genome expansion in bonnet fungi (Mycena s.s.) driven by repeated elements and novel gene families across ecological guilds.</title>
        <authorList>
            <consortium name="Lawrence Berkeley National Laboratory"/>
            <person name="Harder C.B."/>
            <person name="Miyauchi S."/>
            <person name="Viragh M."/>
            <person name="Kuo A."/>
            <person name="Thoen E."/>
            <person name="Andreopoulos B."/>
            <person name="Lu D."/>
            <person name="Skrede I."/>
            <person name="Drula E."/>
            <person name="Henrissat B."/>
            <person name="Morin E."/>
            <person name="Kohler A."/>
            <person name="Barry K."/>
            <person name="LaButti K."/>
            <person name="Morin E."/>
            <person name="Salamov A."/>
            <person name="Lipzen A."/>
            <person name="Mereny Z."/>
            <person name="Hegedus B."/>
            <person name="Baldrian P."/>
            <person name="Stursova M."/>
            <person name="Weitz H."/>
            <person name="Taylor A."/>
            <person name="Grigoriev I.V."/>
            <person name="Nagy L.G."/>
            <person name="Martin F."/>
            <person name="Kauserud H."/>
        </authorList>
    </citation>
    <scope>NUCLEOTIDE SEQUENCE</scope>
    <source>
        <strain evidence="1">CBHHK182m</strain>
    </source>
</reference>
<dbReference type="EMBL" id="JARKIB010000150">
    <property type="protein sequence ID" value="KAJ7731740.1"/>
    <property type="molecule type" value="Genomic_DNA"/>
</dbReference>